<evidence type="ECO:0000256" key="1">
    <source>
        <dbReference type="ARBA" id="ARBA00004496"/>
    </source>
</evidence>
<keyword evidence="6" id="KW-0963">Cytoplasm</keyword>
<comment type="catalytic activity">
    <reaction evidence="12 14">
        <text>hydrolysis of (1-&gt;4)-alpha-D-glucosidic linkage in 4-alpha-D-[(1-&gt;4)-alpha-D-glucanosyl]n trehalose to yield trehalose and (1-&gt;4)-alpha-D-glucan.</text>
        <dbReference type="EC" id="3.2.1.141"/>
    </reaction>
</comment>
<dbReference type="SMART" id="SM00642">
    <property type="entry name" value="Aamy"/>
    <property type="match status" value="1"/>
</dbReference>
<evidence type="ECO:0000256" key="15">
    <source>
        <dbReference type="SAM" id="MobiDB-lite"/>
    </source>
</evidence>
<evidence type="ECO:0000256" key="8">
    <source>
        <dbReference type="ARBA" id="ARBA00023277"/>
    </source>
</evidence>
<evidence type="ECO:0000256" key="9">
    <source>
        <dbReference type="ARBA" id="ARBA00023295"/>
    </source>
</evidence>
<evidence type="ECO:0000256" key="6">
    <source>
        <dbReference type="ARBA" id="ARBA00022490"/>
    </source>
</evidence>
<dbReference type="PANTHER" id="PTHR43651">
    <property type="entry name" value="1,4-ALPHA-GLUCAN-BRANCHING ENZYME"/>
    <property type="match status" value="1"/>
</dbReference>
<dbReference type="Proteomes" id="UP000619376">
    <property type="component" value="Unassembled WGS sequence"/>
</dbReference>
<evidence type="ECO:0000256" key="11">
    <source>
        <dbReference type="ARBA" id="ARBA00033284"/>
    </source>
</evidence>
<dbReference type="PIRSF" id="PIRSF006337">
    <property type="entry name" value="Trehalose_TreZ"/>
    <property type="match status" value="1"/>
</dbReference>
<dbReference type="InterPro" id="IPR044901">
    <property type="entry name" value="Trehalose_TreZ_E-set_sf"/>
</dbReference>
<reference evidence="18" key="1">
    <citation type="journal article" date="2019" name="Int. J. Syst. Evol. Microbiol.">
        <title>The Global Catalogue of Microorganisms (GCM) 10K type strain sequencing project: providing services to taxonomists for standard genome sequencing and annotation.</title>
        <authorList>
            <consortium name="The Broad Institute Genomics Platform"/>
            <consortium name="The Broad Institute Genome Sequencing Center for Infectious Disease"/>
            <person name="Wu L."/>
            <person name="Ma J."/>
        </authorList>
    </citation>
    <scope>NUCLEOTIDE SEQUENCE [LARGE SCALE GENOMIC DNA]</scope>
    <source>
        <strain evidence="18">CGMCC 1.18437</strain>
    </source>
</reference>
<protein>
    <recommendedName>
        <fullName evidence="5 13">Malto-oligosyltrehalose trehalohydrolase</fullName>
        <shortName evidence="14">MTHase</shortName>
        <ecNumber evidence="4 13">3.2.1.141</ecNumber>
    </recommendedName>
    <alternativeName>
        <fullName evidence="11 14">4-alpha-D-((1-&gt;4)-alpha-D-glucano)trehalose trehalohydrolase</fullName>
    </alternativeName>
    <alternativeName>
        <fullName evidence="10 14">Maltooligosyl trehalose trehalohydrolase</fullName>
    </alternativeName>
</protein>
<evidence type="ECO:0000256" key="2">
    <source>
        <dbReference type="ARBA" id="ARBA00005199"/>
    </source>
</evidence>
<evidence type="ECO:0000313" key="17">
    <source>
        <dbReference type="EMBL" id="GHF44472.1"/>
    </source>
</evidence>
<sequence length="636" mass="70713">MQARRSSVSLQVPFMTTIPYTPALGALPTERGTLFRVWASRARSVSVVLYAGDHTTIRPLTHLGDGMYADVVEEAGPGTRYRFEVDGQVLPDPYARCLPDGVHGPAMVWRPDYSFQHAAPDRRASDLVIYELHVGTFTPQGTYRAALEKLPDLAALGVTCVELMPLSSFPGRWGWGYDGVAPFAPYAGYGPPEDLMALVDEAHRLGLLVLLDVVLNHFGPDGNYLGSFSPEYFTERHKTPWGDALNYDEPHMRRLAVDCAEHWLRTYRFDGLRLDATHEIFDDRPTHILHEIAAHVHRLGRELGTRHFLFCEDDRNDPRLVTRTGMDGVWADDFHHQLRVVLTGEQDGYYRAYSPDVAALARCITAGWVYQGQRWPLGEQPARGAPADDLPAPSFVYCIQNHDQIGNRAFGDRLDVVAGPDAFLAASALLLFLPMTPLLFQGQEWMASTPFLYFSDHAGELGEQITQGRCQEFGHFEAFAQGDGAQAVPDPQDECTFQASALNWAERDQPAHARALTLYRRMLTLRREDRVLRSTGRADLEAGSSGPLLWVRRGPDHDSRTLLLNVSDQPLDLGGLPDAGVYWLLRTQDTTARTRLPPRSATLIALSSAWTPQVVATPAPAPEPLDAVPAAHREEP</sequence>
<evidence type="ECO:0000256" key="13">
    <source>
        <dbReference type="NCBIfam" id="TIGR02402"/>
    </source>
</evidence>
<evidence type="ECO:0000256" key="3">
    <source>
        <dbReference type="ARBA" id="ARBA00008061"/>
    </source>
</evidence>
<dbReference type="NCBIfam" id="TIGR02402">
    <property type="entry name" value="trehalose_TreZ"/>
    <property type="match status" value="1"/>
</dbReference>
<comment type="caution">
    <text evidence="17">The sequence shown here is derived from an EMBL/GenBank/DDBJ whole genome shotgun (WGS) entry which is preliminary data.</text>
</comment>
<evidence type="ECO:0000256" key="4">
    <source>
        <dbReference type="ARBA" id="ARBA00012268"/>
    </source>
</evidence>
<evidence type="ECO:0000256" key="7">
    <source>
        <dbReference type="ARBA" id="ARBA00022801"/>
    </source>
</evidence>
<dbReference type="CDD" id="cd02853">
    <property type="entry name" value="E_set_MTHase_like_N"/>
    <property type="match status" value="1"/>
</dbReference>
<dbReference type="EMBL" id="BNAJ01000004">
    <property type="protein sequence ID" value="GHF44472.1"/>
    <property type="molecule type" value="Genomic_DNA"/>
</dbReference>
<dbReference type="InterPro" id="IPR014756">
    <property type="entry name" value="Ig_E-set"/>
</dbReference>
<comment type="similarity">
    <text evidence="3 14">Belongs to the glycosyl hydrolase 13 family.</text>
</comment>
<keyword evidence="7 14" id="KW-0378">Hydrolase</keyword>
<gene>
    <name evidence="17" type="primary">treZ</name>
    <name evidence="17" type="ORF">GCM10017781_21230</name>
</gene>
<dbReference type="Gene3D" id="2.60.40.10">
    <property type="entry name" value="Immunoglobulins"/>
    <property type="match status" value="1"/>
</dbReference>
<dbReference type="InterPro" id="IPR012768">
    <property type="entry name" value="Trehalose_TreZ"/>
</dbReference>
<dbReference type="Gene3D" id="1.10.10.760">
    <property type="entry name" value="E-set domains of sugar-utilizing enzymes"/>
    <property type="match status" value="1"/>
</dbReference>
<comment type="pathway">
    <text evidence="2 14">Glycan biosynthesis; trehalose biosynthesis.</text>
</comment>
<dbReference type="SUPFAM" id="SSF51445">
    <property type="entry name" value="(Trans)glycosidases"/>
    <property type="match status" value="1"/>
</dbReference>
<evidence type="ECO:0000256" key="12">
    <source>
        <dbReference type="ARBA" id="ARBA00034013"/>
    </source>
</evidence>
<dbReference type="InterPro" id="IPR013783">
    <property type="entry name" value="Ig-like_fold"/>
</dbReference>
<dbReference type="Gene3D" id="2.60.40.1180">
    <property type="entry name" value="Golgi alpha-mannosidase II"/>
    <property type="match status" value="1"/>
</dbReference>
<dbReference type="InterPro" id="IPR017853">
    <property type="entry name" value="GH"/>
</dbReference>
<dbReference type="Pfam" id="PF00128">
    <property type="entry name" value="Alpha-amylase"/>
    <property type="match status" value="1"/>
</dbReference>
<dbReference type="InterPro" id="IPR013780">
    <property type="entry name" value="Glyco_hydro_b"/>
</dbReference>
<dbReference type="InterPro" id="IPR006047">
    <property type="entry name" value="GH13_cat_dom"/>
</dbReference>
<proteinExistence type="inferred from homology"/>
<keyword evidence="8" id="KW-0119">Carbohydrate metabolism</keyword>
<keyword evidence="9 14" id="KW-0326">Glycosidase</keyword>
<organism evidence="17 18">
    <name type="scientific">Deinococcus metalli</name>
    <dbReference type="NCBI Taxonomy" id="1141878"/>
    <lineage>
        <taxon>Bacteria</taxon>
        <taxon>Thermotogati</taxon>
        <taxon>Deinococcota</taxon>
        <taxon>Deinococci</taxon>
        <taxon>Deinococcales</taxon>
        <taxon>Deinococcaceae</taxon>
        <taxon>Deinococcus</taxon>
    </lineage>
</organism>
<keyword evidence="18" id="KW-1185">Reference proteome</keyword>
<evidence type="ECO:0000256" key="5">
    <source>
        <dbReference type="ARBA" id="ARBA00015938"/>
    </source>
</evidence>
<feature type="region of interest" description="Disordered" evidence="15">
    <location>
        <begin position="617"/>
        <end position="636"/>
    </location>
</feature>
<evidence type="ECO:0000256" key="10">
    <source>
        <dbReference type="ARBA" id="ARBA00032057"/>
    </source>
</evidence>
<feature type="domain" description="Glycosyl hydrolase family 13 catalytic" evidence="16">
    <location>
        <begin position="88"/>
        <end position="469"/>
    </location>
</feature>
<dbReference type="EC" id="3.2.1.141" evidence="4 13"/>
<evidence type="ECO:0000256" key="14">
    <source>
        <dbReference type="PIRNR" id="PIRNR006337"/>
    </source>
</evidence>
<name>A0ABQ3JM48_9DEIO</name>
<evidence type="ECO:0000259" key="16">
    <source>
        <dbReference type="SMART" id="SM00642"/>
    </source>
</evidence>
<dbReference type="Gene3D" id="3.20.20.80">
    <property type="entry name" value="Glycosidases"/>
    <property type="match status" value="1"/>
</dbReference>
<dbReference type="SUPFAM" id="SSF81296">
    <property type="entry name" value="E set domains"/>
    <property type="match status" value="1"/>
</dbReference>
<dbReference type="CDD" id="cd11325">
    <property type="entry name" value="AmyAc_GTHase"/>
    <property type="match status" value="1"/>
</dbReference>
<accession>A0ABQ3JM48</accession>
<dbReference type="PANTHER" id="PTHR43651:SF11">
    <property type="entry name" value="MALTO-OLIGOSYLTREHALOSE TREHALOHYDROLASE"/>
    <property type="match status" value="1"/>
</dbReference>
<evidence type="ECO:0000313" key="18">
    <source>
        <dbReference type="Proteomes" id="UP000619376"/>
    </source>
</evidence>
<comment type="subcellular location">
    <subcellularLocation>
        <location evidence="1">Cytoplasm</location>
    </subcellularLocation>
</comment>